<evidence type="ECO:0000313" key="3">
    <source>
        <dbReference type="Proteomes" id="UP000001847"/>
    </source>
</evidence>
<dbReference type="EMBL" id="CP000786">
    <property type="protein sequence ID" value="ABZ99066.1"/>
    <property type="molecule type" value="Genomic_DNA"/>
</dbReference>
<name>B0SPG0_LEPBP</name>
<dbReference type="OrthoDB" id="327358at2"/>
<proteinExistence type="predicted"/>
<evidence type="ECO:0000313" key="2">
    <source>
        <dbReference type="EMBL" id="ABZ99066.1"/>
    </source>
</evidence>
<evidence type="ECO:0008006" key="4">
    <source>
        <dbReference type="Google" id="ProtNLM"/>
    </source>
</evidence>
<dbReference type="Proteomes" id="UP000001847">
    <property type="component" value="Chromosome I"/>
</dbReference>
<gene>
    <name evidence="2" type="ordered locus">LEPBI_I2999</name>
</gene>
<feature type="signal peptide" evidence="1">
    <location>
        <begin position="1"/>
        <end position="20"/>
    </location>
</feature>
<accession>B0SPG0</accession>
<dbReference type="HOGENOM" id="CLU_509760_0_0_12"/>
<sequence length="500" mass="55165">MFRFLLAIFVFLLLSCKLNLNNPNDPKNEDFWVRTVLQSFLLNDGCRNFSAWERRYGTGSYLTYGTDFLFLSNGDIIVVGFTEDPIIPGDTKGITSDFQGTPGSTLNLFLLRLSRSNGDIMWVDYLGQGFSNLNFNPRLHQFTNGDLAISFLAIGNGISLPNMISGKADANKSVYLGRHSTNGNRIWYTYLDSLDIDNYLVTTVDSFDQFHFFVTLVGTNGHASFPELTAVTNSSLGSTSDTDILSGIVNGEGLGRYQTYISSANNDFAFNVTYANGFVYLAGTTAGSISGSTHPNPGTDRPFITKLNVNTGNREFLIYNGHSSASYGDSRQLIVSQNAILQLVTTNLSWSSLVREPMQSDTEHYAFAQYDLSGNLQWLSFLGSDLGDIAIFEEPPTILDLTTGLWRNRSRVPNTISRYSSGSAVSTGEGSSTYQIADVYIQPNNGTFEKIRYSSNLTSPTIKRTDQMKELCTGKLGYMDRIYTTGSTTPTQLGIQTSLE</sequence>
<dbReference type="AlphaFoldDB" id="B0SPG0"/>
<feature type="chain" id="PRO_5002752961" description="Lipoprotein" evidence="1">
    <location>
        <begin position="21"/>
        <end position="500"/>
    </location>
</feature>
<dbReference type="BioCyc" id="LBIF456481:LEPBI_RS14685-MONOMER"/>
<keyword evidence="3" id="KW-1185">Reference proteome</keyword>
<dbReference type="KEGG" id="lbi:LEPBI_I2999"/>
<protein>
    <recommendedName>
        <fullName evidence="4">Lipoprotein</fullName>
    </recommendedName>
</protein>
<keyword evidence="1" id="KW-0732">Signal</keyword>
<dbReference type="PROSITE" id="PS51257">
    <property type="entry name" value="PROKAR_LIPOPROTEIN"/>
    <property type="match status" value="1"/>
</dbReference>
<organism evidence="2 3">
    <name type="scientific">Leptospira biflexa serovar Patoc (strain Patoc 1 / ATCC 23582 / Paris)</name>
    <dbReference type="NCBI Taxonomy" id="456481"/>
    <lineage>
        <taxon>Bacteria</taxon>
        <taxon>Pseudomonadati</taxon>
        <taxon>Spirochaetota</taxon>
        <taxon>Spirochaetia</taxon>
        <taxon>Leptospirales</taxon>
        <taxon>Leptospiraceae</taxon>
        <taxon>Leptospira</taxon>
    </lineage>
</organism>
<dbReference type="RefSeq" id="WP_012389924.1">
    <property type="nucleotide sequence ID" value="NC_010602.1"/>
</dbReference>
<reference evidence="2 3" key="1">
    <citation type="journal article" date="2008" name="PLoS ONE">
        <title>Genome sequence of the saprophyte Leptospira biflexa provides insights into the evolution of Leptospira and the pathogenesis of leptospirosis.</title>
        <authorList>
            <person name="Picardeau M."/>
            <person name="Bulach D.M."/>
            <person name="Bouchier C."/>
            <person name="Zuerner R.L."/>
            <person name="Zidane N."/>
            <person name="Wilson P.J."/>
            <person name="Creno S."/>
            <person name="Kuczek E.S."/>
            <person name="Bommezzadri S."/>
            <person name="Davis J.C."/>
            <person name="McGrath A."/>
            <person name="Johnson M.J."/>
            <person name="Boursaux-Eude C."/>
            <person name="Seemann T."/>
            <person name="Rouy Z."/>
            <person name="Coppel R.L."/>
            <person name="Rood J.I."/>
            <person name="Lajus A."/>
            <person name="Davies J.K."/>
            <person name="Medigue C."/>
            <person name="Adler B."/>
        </authorList>
    </citation>
    <scope>NUCLEOTIDE SEQUENCE [LARGE SCALE GENOMIC DNA]</scope>
    <source>
        <strain evidence="3">Patoc 1 / ATCC 23582 / Paris</strain>
    </source>
</reference>
<evidence type="ECO:0000256" key="1">
    <source>
        <dbReference type="SAM" id="SignalP"/>
    </source>
</evidence>